<evidence type="ECO:0000256" key="2">
    <source>
        <dbReference type="SAM" id="MobiDB-lite"/>
    </source>
</evidence>
<evidence type="ECO:0000313" key="4">
    <source>
        <dbReference type="Proteomes" id="UP000472276"/>
    </source>
</evidence>
<evidence type="ECO:0008006" key="5">
    <source>
        <dbReference type="Google" id="ProtNLM"/>
    </source>
</evidence>
<dbReference type="OMA" id="HIERIYQ"/>
<dbReference type="Gene3D" id="1.20.5.1700">
    <property type="match status" value="1"/>
</dbReference>
<dbReference type="PANTHER" id="PTHR11505">
    <property type="entry name" value="L1 TRANSPOSABLE ELEMENT-RELATED"/>
    <property type="match status" value="1"/>
</dbReference>
<dbReference type="Gene3D" id="3.30.70.1820">
    <property type="entry name" value="L1 transposable element, RRM domain"/>
    <property type="match status" value="1"/>
</dbReference>
<dbReference type="AlphaFoldDB" id="A0A668TMM3"/>
<dbReference type="Proteomes" id="UP000472276">
    <property type="component" value="Unassembled WGS sequence"/>
</dbReference>
<dbReference type="Ensembl" id="ENSOABT00000029345.2">
    <property type="protein sequence ID" value="ENSOABP00000028545.2"/>
    <property type="gene ID" value="ENSOABG00000013321.2"/>
</dbReference>
<keyword evidence="1" id="KW-0175">Coiled coil</keyword>
<evidence type="ECO:0000313" key="3">
    <source>
        <dbReference type="Ensembl" id="ENSOABP00000028545.2"/>
    </source>
</evidence>
<reference evidence="3" key="1">
    <citation type="submission" date="2025-08" db="UniProtKB">
        <authorList>
            <consortium name="Ensembl"/>
        </authorList>
    </citation>
    <scope>IDENTIFICATION</scope>
</reference>
<keyword evidence="4" id="KW-1185">Reference proteome</keyword>
<feature type="region of interest" description="Disordered" evidence="2">
    <location>
        <begin position="1"/>
        <end position="24"/>
    </location>
</feature>
<dbReference type="InterPro" id="IPR004244">
    <property type="entry name" value="Transposase_22"/>
</dbReference>
<sequence>MPKSHKPRPGPDASDLPDVDPAAGVGSGSDLGAIMAAIKQTEQNVLAKIDSSVMAAAGELHKKIDNLASDLRTEILNVRAEFAKAIEEIQKESATFSTRIDDLEEEANGQANRVVALEAKVDTLSTQVARLADKTDDLESRQRRDNCRLIGVEEGFVNIRPERAVAELLKEALALDYTPTLDRAHRSLQPRPKDGDAPRPIIVKFHYFQEKVDVLRKAMGAGPITHNGKRFYIYPDYSAAVRKKRAAFTEVRGLLRRCTGVKYGLLYPATLKITAPAGEQMSFEDPIKAKHYVETNLRCTLTGKRRHATVGCILCLDNV</sequence>
<protein>
    <recommendedName>
        <fullName evidence="5">L1 transposable element RRM domain-containing protein</fullName>
    </recommendedName>
</protein>
<evidence type="ECO:0000256" key="1">
    <source>
        <dbReference type="SAM" id="Coils"/>
    </source>
</evidence>
<feature type="coiled-coil region" evidence="1">
    <location>
        <begin position="68"/>
        <end position="141"/>
    </location>
</feature>
<proteinExistence type="predicted"/>
<organism evidence="3 4">
    <name type="scientific">Oreochromis aureus</name>
    <name type="common">Israeli tilapia</name>
    <name type="synonym">Chromis aureus</name>
    <dbReference type="NCBI Taxonomy" id="47969"/>
    <lineage>
        <taxon>Eukaryota</taxon>
        <taxon>Metazoa</taxon>
        <taxon>Chordata</taxon>
        <taxon>Craniata</taxon>
        <taxon>Vertebrata</taxon>
        <taxon>Euteleostomi</taxon>
        <taxon>Actinopterygii</taxon>
        <taxon>Neopterygii</taxon>
        <taxon>Teleostei</taxon>
        <taxon>Neoteleostei</taxon>
        <taxon>Acanthomorphata</taxon>
        <taxon>Ovalentaria</taxon>
        <taxon>Cichlomorphae</taxon>
        <taxon>Cichliformes</taxon>
        <taxon>Cichlidae</taxon>
        <taxon>African cichlids</taxon>
        <taxon>Pseudocrenilabrinae</taxon>
        <taxon>Oreochromini</taxon>
        <taxon>Oreochromis</taxon>
    </lineage>
</organism>
<name>A0A668TMM3_OREAU</name>
<accession>A0A668TMM3</accession>
<reference evidence="3" key="2">
    <citation type="submission" date="2025-09" db="UniProtKB">
        <authorList>
            <consortium name="Ensembl"/>
        </authorList>
    </citation>
    <scope>IDENTIFICATION</scope>
</reference>